<dbReference type="PROSITE" id="PS51186">
    <property type="entry name" value="GNAT"/>
    <property type="match status" value="1"/>
</dbReference>
<evidence type="ECO:0000313" key="3">
    <source>
        <dbReference type="Proteomes" id="UP000282311"/>
    </source>
</evidence>
<reference evidence="2 3" key="1">
    <citation type="journal article" date="2007" name="Int. J. Syst. Evol. Microbiol.">
        <title>Paenibacillus ginsengarvi sp. nov., isolated from soil from ginseng cultivation.</title>
        <authorList>
            <person name="Yoon M.H."/>
            <person name="Ten L.N."/>
            <person name="Im W.T."/>
        </authorList>
    </citation>
    <scope>NUCLEOTIDE SEQUENCE [LARGE SCALE GENOMIC DNA]</scope>
    <source>
        <strain evidence="2 3">KCTC 13059</strain>
    </source>
</reference>
<dbReference type="Gene3D" id="3.40.630.30">
    <property type="match status" value="1"/>
</dbReference>
<evidence type="ECO:0000313" key="2">
    <source>
        <dbReference type="EMBL" id="RKN82088.1"/>
    </source>
</evidence>
<keyword evidence="2" id="KW-0808">Transferase</keyword>
<dbReference type="InterPro" id="IPR000182">
    <property type="entry name" value="GNAT_dom"/>
</dbReference>
<accession>A0A3B0CBY0</accession>
<gene>
    <name evidence="2" type="ORF">D7M11_17145</name>
</gene>
<comment type="caution">
    <text evidence="2">The sequence shown here is derived from an EMBL/GenBank/DDBJ whole genome shotgun (WGS) entry which is preliminary data.</text>
</comment>
<organism evidence="2 3">
    <name type="scientific">Paenibacillus ginsengarvi</name>
    <dbReference type="NCBI Taxonomy" id="400777"/>
    <lineage>
        <taxon>Bacteria</taxon>
        <taxon>Bacillati</taxon>
        <taxon>Bacillota</taxon>
        <taxon>Bacilli</taxon>
        <taxon>Bacillales</taxon>
        <taxon>Paenibacillaceae</taxon>
        <taxon>Paenibacillus</taxon>
    </lineage>
</organism>
<evidence type="ECO:0000259" key="1">
    <source>
        <dbReference type="PROSITE" id="PS51186"/>
    </source>
</evidence>
<name>A0A3B0CBY0_9BACL</name>
<dbReference type="SUPFAM" id="SSF55729">
    <property type="entry name" value="Acyl-CoA N-acyltransferases (Nat)"/>
    <property type="match status" value="1"/>
</dbReference>
<dbReference type="Pfam" id="PF00583">
    <property type="entry name" value="Acetyltransf_1"/>
    <property type="match status" value="1"/>
</dbReference>
<dbReference type="EMBL" id="RBAH01000012">
    <property type="protein sequence ID" value="RKN82088.1"/>
    <property type="molecule type" value="Genomic_DNA"/>
</dbReference>
<protein>
    <submittedName>
        <fullName evidence="2">GNAT family N-acetyltransferase</fullName>
    </submittedName>
</protein>
<proteinExistence type="predicted"/>
<feature type="domain" description="N-acetyltransferase" evidence="1">
    <location>
        <begin position="128"/>
        <end position="256"/>
    </location>
</feature>
<dbReference type="GO" id="GO:0016747">
    <property type="term" value="F:acyltransferase activity, transferring groups other than amino-acyl groups"/>
    <property type="evidence" value="ECO:0007669"/>
    <property type="project" value="InterPro"/>
</dbReference>
<dbReference type="RefSeq" id="WP_120748471.1">
    <property type="nucleotide sequence ID" value="NZ_RBAH01000012.1"/>
</dbReference>
<dbReference type="AlphaFoldDB" id="A0A3B0CBY0"/>
<dbReference type="OrthoDB" id="2589876at2"/>
<keyword evidence="3" id="KW-1185">Reference proteome</keyword>
<dbReference type="CDD" id="cd04301">
    <property type="entry name" value="NAT_SF"/>
    <property type="match status" value="1"/>
</dbReference>
<dbReference type="InterPro" id="IPR016181">
    <property type="entry name" value="Acyl_CoA_acyltransferase"/>
</dbReference>
<sequence length="256" mass="28958">MKQLMKLLEQDMLTNVSLLKMIQSYPGLIECRFVQKGGHLGMLLLLPTTALPYDRLTYPDADYAVFLDCTDVELIPELLPYIPAGSRVIFKLQRPSYARKLAEWCDLQKARSFYSYTSPSGATGSVDPHVVISGKSEANVMPLWLDNSYEEEEIRSYFQNGASSFTMYEDGLPVSSCLVFQNYKQIWEIGAVHTREERRGHGLAKRVVGAAVFHLISRGLVPRYQVLETNHASIRLAESAGLIRFVELGHYIAEFK</sequence>
<dbReference type="Proteomes" id="UP000282311">
    <property type="component" value="Unassembled WGS sequence"/>
</dbReference>